<evidence type="ECO:0000313" key="2">
    <source>
        <dbReference type="EMBL" id="KAK4035164.1"/>
    </source>
</evidence>
<reference evidence="3" key="1">
    <citation type="journal article" date="2023" name="Mol. Phylogenet. Evol.">
        <title>Genome-scale phylogeny and comparative genomics of the fungal order Sordariales.</title>
        <authorList>
            <person name="Hensen N."/>
            <person name="Bonometti L."/>
            <person name="Westerberg I."/>
            <person name="Brannstrom I.O."/>
            <person name="Guillou S."/>
            <person name="Cros-Aarteil S."/>
            <person name="Calhoun S."/>
            <person name="Haridas S."/>
            <person name="Kuo A."/>
            <person name="Mondo S."/>
            <person name="Pangilinan J."/>
            <person name="Riley R."/>
            <person name="LaButti K."/>
            <person name="Andreopoulos B."/>
            <person name="Lipzen A."/>
            <person name="Chen C."/>
            <person name="Yan M."/>
            <person name="Daum C."/>
            <person name="Ng V."/>
            <person name="Clum A."/>
            <person name="Steindorff A."/>
            <person name="Ohm R.A."/>
            <person name="Martin F."/>
            <person name="Silar P."/>
            <person name="Natvig D.O."/>
            <person name="Lalanne C."/>
            <person name="Gautier V."/>
            <person name="Ament-Velasquez S.L."/>
            <person name="Kruys A."/>
            <person name="Hutchinson M.I."/>
            <person name="Powell A.J."/>
            <person name="Barry K."/>
            <person name="Miller A.N."/>
            <person name="Grigoriev I.V."/>
            <person name="Debuchy R."/>
            <person name="Gladieux P."/>
            <person name="Hiltunen Thoren M."/>
            <person name="Johannesson H."/>
        </authorList>
    </citation>
    <scope>NUCLEOTIDE SEQUENCE [LARGE SCALE GENOMIC DNA]</scope>
    <source>
        <strain evidence="3">CBS 284.82</strain>
    </source>
</reference>
<feature type="region of interest" description="Disordered" evidence="1">
    <location>
        <begin position="118"/>
        <end position="189"/>
    </location>
</feature>
<name>A0AAN6PBS1_9PEZI</name>
<accession>A0AAN6PBS1</accession>
<feature type="region of interest" description="Disordered" evidence="1">
    <location>
        <begin position="428"/>
        <end position="455"/>
    </location>
</feature>
<evidence type="ECO:0000313" key="3">
    <source>
        <dbReference type="Proteomes" id="UP001303115"/>
    </source>
</evidence>
<feature type="compositionally biased region" description="Polar residues" evidence="1">
    <location>
        <begin position="482"/>
        <end position="494"/>
    </location>
</feature>
<feature type="region of interest" description="Disordered" evidence="1">
    <location>
        <begin position="656"/>
        <end position="701"/>
    </location>
</feature>
<feature type="compositionally biased region" description="Acidic residues" evidence="1">
    <location>
        <begin position="548"/>
        <end position="559"/>
    </location>
</feature>
<feature type="region of interest" description="Disordered" evidence="1">
    <location>
        <begin position="1"/>
        <end position="53"/>
    </location>
</feature>
<organism evidence="2 3">
    <name type="scientific">Parachaetomium inaequale</name>
    <dbReference type="NCBI Taxonomy" id="2588326"/>
    <lineage>
        <taxon>Eukaryota</taxon>
        <taxon>Fungi</taxon>
        <taxon>Dikarya</taxon>
        <taxon>Ascomycota</taxon>
        <taxon>Pezizomycotina</taxon>
        <taxon>Sordariomycetes</taxon>
        <taxon>Sordariomycetidae</taxon>
        <taxon>Sordariales</taxon>
        <taxon>Chaetomiaceae</taxon>
        <taxon>Parachaetomium</taxon>
    </lineage>
</organism>
<feature type="region of interest" description="Disordered" evidence="1">
    <location>
        <begin position="732"/>
        <end position="807"/>
    </location>
</feature>
<keyword evidence="3" id="KW-1185">Reference proteome</keyword>
<feature type="compositionally biased region" description="Polar residues" evidence="1">
    <location>
        <begin position="732"/>
        <end position="750"/>
    </location>
</feature>
<feature type="compositionally biased region" description="Basic and acidic residues" evidence="1">
    <location>
        <begin position="367"/>
        <end position="379"/>
    </location>
</feature>
<feature type="compositionally biased region" description="Polar residues" evidence="1">
    <location>
        <begin position="785"/>
        <end position="796"/>
    </location>
</feature>
<proteinExistence type="predicted"/>
<dbReference type="AlphaFoldDB" id="A0AAN6PBS1"/>
<feature type="region of interest" description="Disordered" evidence="1">
    <location>
        <begin position="271"/>
        <end position="398"/>
    </location>
</feature>
<feature type="region of interest" description="Disordered" evidence="1">
    <location>
        <begin position="892"/>
        <end position="925"/>
    </location>
</feature>
<evidence type="ECO:0000256" key="1">
    <source>
        <dbReference type="SAM" id="MobiDB-lite"/>
    </source>
</evidence>
<feature type="region of interest" description="Disordered" evidence="1">
    <location>
        <begin position="473"/>
        <end position="620"/>
    </location>
</feature>
<feature type="compositionally biased region" description="Polar residues" evidence="1">
    <location>
        <begin position="892"/>
        <end position="901"/>
    </location>
</feature>
<feature type="region of interest" description="Disordered" evidence="1">
    <location>
        <begin position="844"/>
        <end position="880"/>
    </location>
</feature>
<comment type="caution">
    <text evidence="2">The sequence shown here is derived from an EMBL/GenBank/DDBJ whole genome shotgun (WGS) entry which is preliminary data.</text>
</comment>
<sequence>MAAMEAANAHYHNGHQQPGLPLPASPTLTNPDMILPDYDRSDSPDPDLGSADHAASLMMWKNTHAPTSPPDMHQMFVATGLAGPRPYGPSGPVTPTTPIIYGNGTMLSDIGEVTEVESTVGRPSPARTKAGMLRPPGSPPRRGSGSEHALRSSPTINTAAMLRKKSKQSLSSKHERRSSMESTSTITNGDHAEAVFADFDDSVSVGDSVFQGDDEESMASSYVEGTAAVEPARLGVAKVENMDRMSTYSTTSLSRRAEEILANAKRRLTTMEGNLTRARSSLHYTSPYGSDGSTPSPPFQRASTAVYPVENGADPSASPPDPAPGHTRMSSDVAMRNGLPYRVSMPRSQSALGAAGGYRQPLTASKSADHIRGDLDDGSPRPVHKASSVREAGLKPLTEDEVARLGEADRASNNARLEAFLSPTFGSPTFGSFHSDGGARNPQRSSSAAQMRDIKDQMRDLKGKISSLREQARVDNMKRRSLQSLRTPSPFTHSQVDHWYAEPPSNRASEIITDEFPDRSPWNGEESSVDGDAKDAAQQLDSGHVEGEETDYADAEEEIPPEHAADLQPQSETPVVETNDVAEDEEDVSDMHTENGDMEDAEEAFHDADDADYMSESGESLYHDTVQHQISHEDREDAFDYEHFFLHSAMGTMSLARRASRESFTSEDSVETTRGPVANGTSSDEQLPPFVGRRNSSNSISTIDTFATAQESRSLKSPVSPDEYHSVFDFSSRATSAQSSHRYRSGSTATAKRLSFTPGTLHPPTSGGGPATRDSDGSISPIAEESSTAGSPAATKNRTEPSRRASVIHHHRPISAAAAAAASSGAASPLRRPSIASFESVGTNRSFPLVNKPGPPSRSVSKASSAGVLTPRDSPDGGELRNIASRLMSDVGSHTHNTTANGEPVHGNGDGDGDDSGVVNGGPHPLEALLREDKYLVERIVASLGRCVLGLTENGRASAESRVFRRRLDAARRVLEGLEGVE</sequence>
<dbReference type="Proteomes" id="UP001303115">
    <property type="component" value="Unassembled WGS sequence"/>
</dbReference>
<dbReference type="EMBL" id="MU854453">
    <property type="protein sequence ID" value="KAK4035164.1"/>
    <property type="molecule type" value="Genomic_DNA"/>
</dbReference>
<feature type="compositionally biased region" description="Polar residues" evidence="1">
    <location>
        <begin position="271"/>
        <end position="294"/>
    </location>
</feature>
<protein>
    <submittedName>
        <fullName evidence="2">Uncharacterized protein</fullName>
    </submittedName>
</protein>
<gene>
    <name evidence="2" type="ORF">C8A01DRAFT_18120</name>
</gene>